<evidence type="ECO:0000313" key="9">
    <source>
        <dbReference type="Proteomes" id="UP000596660"/>
    </source>
</evidence>
<dbReference type="Gramene" id="AUR62018698-RA">
    <property type="protein sequence ID" value="AUR62018698-RA:cds"/>
    <property type="gene ID" value="AUR62018698"/>
</dbReference>
<dbReference type="EnsemblPlants" id="AUR62018698-RA">
    <property type="protein sequence ID" value="AUR62018698-RA:cds"/>
    <property type="gene ID" value="AUR62018698"/>
</dbReference>
<organism evidence="8 9">
    <name type="scientific">Chenopodium quinoa</name>
    <name type="common">Quinoa</name>
    <dbReference type="NCBI Taxonomy" id="63459"/>
    <lineage>
        <taxon>Eukaryota</taxon>
        <taxon>Viridiplantae</taxon>
        <taxon>Streptophyta</taxon>
        <taxon>Embryophyta</taxon>
        <taxon>Tracheophyta</taxon>
        <taxon>Spermatophyta</taxon>
        <taxon>Magnoliopsida</taxon>
        <taxon>eudicotyledons</taxon>
        <taxon>Gunneridae</taxon>
        <taxon>Pentapetalae</taxon>
        <taxon>Caryophyllales</taxon>
        <taxon>Chenopodiaceae</taxon>
        <taxon>Chenopodioideae</taxon>
        <taxon>Atripliceae</taxon>
        <taxon>Chenopodium</taxon>
    </lineage>
</organism>
<feature type="transmembrane region" description="Helical" evidence="7">
    <location>
        <begin position="50"/>
        <end position="69"/>
    </location>
</feature>
<feature type="transmembrane region" description="Helical" evidence="7">
    <location>
        <begin position="81"/>
        <end position="101"/>
    </location>
</feature>
<keyword evidence="9" id="KW-1185">Reference proteome</keyword>
<keyword evidence="5 7" id="KW-0472">Membrane</keyword>
<dbReference type="OMA" id="IRTSAME"/>
<evidence type="ECO:0000256" key="3">
    <source>
        <dbReference type="ARBA" id="ARBA00022824"/>
    </source>
</evidence>
<evidence type="ECO:0000256" key="2">
    <source>
        <dbReference type="ARBA" id="ARBA00022692"/>
    </source>
</evidence>
<keyword evidence="3" id="KW-0256">Endoplasmic reticulum</keyword>
<name>A0A803LU04_CHEQI</name>
<keyword evidence="2 7" id="KW-0812">Transmembrane</keyword>
<evidence type="ECO:0000256" key="7">
    <source>
        <dbReference type="SAM" id="Phobius"/>
    </source>
</evidence>
<sequence>MMLIKSEELKARLKKLEELAERKAYAELVKDITPKEPNEPFSTYKDQLGFGLHVVVIMFTGYLVGYIAFRALFDRNPIMSTAGGILGLVLGMLVETLLFIIRTTDYSEKSSKPRPPSNLKFKKNQ</sequence>
<protein>
    <submittedName>
        <fullName evidence="8">Uncharacterized protein</fullName>
    </submittedName>
</protein>
<evidence type="ECO:0000256" key="1">
    <source>
        <dbReference type="ARBA" id="ARBA00004477"/>
    </source>
</evidence>
<proteinExistence type="predicted"/>
<feature type="region of interest" description="Disordered" evidence="6">
    <location>
        <begin position="105"/>
        <end position="125"/>
    </location>
</feature>
<dbReference type="GO" id="GO:0070072">
    <property type="term" value="P:vacuolar proton-transporting V-type ATPase complex assembly"/>
    <property type="evidence" value="ECO:0007669"/>
    <property type="project" value="InterPro"/>
</dbReference>
<dbReference type="GO" id="GO:0005789">
    <property type="term" value="C:endoplasmic reticulum membrane"/>
    <property type="evidence" value="ECO:0007669"/>
    <property type="project" value="UniProtKB-SubCell"/>
</dbReference>
<evidence type="ECO:0000313" key="8">
    <source>
        <dbReference type="EnsemblPlants" id="AUR62018698-RA:cds"/>
    </source>
</evidence>
<comment type="subcellular location">
    <subcellularLocation>
        <location evidence="1">Endoplasmic reticulum membrane</location>
        <topology evidence="1">Multi-pass membrane protein</topology>
    </subcellularLocation>
</comment>
<evidence type="ECO:0000256" key="6">
    <source>
        <dbReference type="SAM" id="MobiDB-lite"/>
    </source>
</evidence>
<reference evidence="8" key="2">
    <citation type="submission" date="2021-03" db="UniProtKB">
        <authorList>
            <consortium name="EnsemblPlants"/>
        </authorList>
    </citation>
    <scope>IDENTIFICATION</scope>
</reference>
<dbReference type="AlphaFoldDB" id="A0A803LU04"/>
<dbReference type="PANTHER" id="PTHR31394">
    <property type="entry name" value="TRANSMEMBRANE PROTEIN 199"/>
    <property type="match status" value="1"/>
</dbReference>
<evidence type="ECO:0000256" key="4">
    <source>
        <dbReference type="ARBA" id="ARBA00022989"/>
    </source>
</evidence>
<dbReference type="InterPro" id="IPR021013">
    <property type="entry name" value="ATPase_Vma12"/>
</dbReference>
<accession>A0A803LU04</accession>
<keyword evidence="4 7" id="KW-1133">Transmembrane helix</keyword>
<reference evidence="8" key="1">
    <citation type="journal article" date="2017" name="Nature">
        <title>The genome of Chenopodium quinoa.</title>
        <authorList>
            <person name="Jarvis D.E."/>
            <person name="Ho Y.S."/>
            <person name="Lightfoot D.J."/>
            <person name="Schmoeckel S.M."/>
            <person name="Li B."/>
            <person name="Borm T.J.A."/>
            <person name="Ohyanagi H."/>
            <person name="Mineta K."/>
            <person name="Michell C.T."/>
            <person name="Saber N."/>
            <person name="Kharbatia N.M."/>
            <person name="Rupper R.R."/>
            <person name="Sharp A.R."/>
            <person name="Dally N."/>
            <person name="Boughton B.A."/>
            <person name="Woo Y.H."/>
            <person name="Gao G."/>
            <person name="Schijlen E.G.W.M."/>
            <person name="Guo X."/>
            <person name="Momin A.A."/>
            <person name="Negrao S."/>
            <person name="Al-Babili S."/>
            <person name="Gehring C."/>
            <person name="Roessner U."/>
            <person name="Jung C."/>
            <person name="Murphy K."/>
            <person name="Arold S.T."/>
            <person name="Gojobori T."/>
            <person name="van der Linden C.G."/>
            <person name="van Loo E.N."/>
            <person name="Jellen E.N."/>
            <person name="Maughan P.J."/>
            <person name="Tester M."/>
        </authorList>
    </citation>
    <scope>NUCLEOTIDE SEQUENCE [LARGE SCALE GENOMIC DNA]</scope>
    <source>
        <strain evidence="8">cv. PI 614886</strain>
    </source>
</reference>
<dbReference type="Proteomes" id="UP000596660">
    <property type="component" value="Unplaced"/>
</dbReference>
<evidence type="ECO:0000256" key="5">
    <source>
        <dbReference type="ARBA" id="ARBA00023136"/>
    </source>
</evidence>
<dbReference type="PANTHER" id="PTHR31394:SF1">
    <property type="entry name" value="TRANSMEMBRANE PROTEIN 199"/>
    <property type="match status" value="1"/>
</dbReference>